<keyword evidence="2" id="KW-1185">Reference proteome</keyword>
<reference evidence="1 2" key="1">
    <citation type="submission" date="2021-06" db="EMBL/GenBank/DDBJ databases">
        <title>Caerostris extrusa draft genome.</title>
        <authorList>
            <person name="Kono N."/>
            <person name="Arakawa K."/>
        </authorList>
    </citation>
    <scope>NUCLEOTIDE SEQUENCE [LARGE SCALE GENOMIC DNA]</scope>
</reference>
<organism evidence="1 2">
    <name type="scientific">Caerostris extrusa</name>
    <name type="common">Bark spider</name>
    <name type="synonym">Caerostris bankana</name>
    <dbReference type="NCBI Taxonomy" id="172846"/>
    <lineage>
        <taxon>Eukaryota</taxon>
        <taxon>Metazoa</taxon>
        <taxon>Ecdysozoa</taxon>
        <taxon>Arthropoda</taxon>
        <taxon>Chelicerata</taxon>
        <taxon>Arachnida</taxon>
        <taxon>Araneae</taxon>
        <taxon>Araneomorphae</taxon>
        <taxon>Entelegynae</taxon>
        <taxon>Araneoidea</taxon>
        <taxon>Araneidae</taxon>
        <taxon>Caerostris</taxon>
    </lineage>
</organism>
<name>A0AAV4RDF5_CAEEX</name>
<protein>
    <submittedName>
        <fullName evidence="1">Uncharacterized protein</fullName>
    </submittedName>
</protein>
<proteinExistence type="predicted"/>
<dbReference type="AlphaFoldDB" id="A0AAV4RDF5"/>
<dbReference type="EMBL" id="BPLR01007763">
    <property type="protein sequence ID" value="GIY19510.1"/>
    <property type="molecule type" value="Genomic_DNA"/>
</dbReference>
<evidence type="ECO:0000313" key="1">
    <source>
        <dbReference type="EMBL" id="GIY19510.1"/>
    </source>
</evidence>
<accession>A0AAV4RDF5</accession>
<gene>
    <name evidence="1" type="ORF">CEXT_114071</name>
</gene>
<evidence type="ECO:0000313" key="2">
    <source>
        <dbReference type="Proteomes" id="UP001054945"/>
    </source>
</evidence>
<sequence>MGIEENESPNGSVKMAVELIKAEQANRKWQTIFSLAAIEGLLPDTGARLMTLKIALRFCEGSYILSSVSACNFRKAPEHPPAFERVRL</sequence>
<dbReference type="Proteomes" id="UP001054945">
    <property type="component" value="Unassembled WGS sequence"/>
</dbReference>
<comment type="caution">
    <text evidence="1">The sequence shown here is derived from an EMBL/GenBank/DDBJ whole genome shotgun (WGS) entry which is preliminary data.</text>
</comment>